<accession>A0ACC2CCL2</accession>
<name>A0ACC2CCL2_DIPCM</name>
<evidence type="ECO:0000313" key="2">
    <source>
        <dbReference type="Proteomes" id="UP001162992"/>
    </source>
</evidence>
<gene>
    <name evidence="1" type="ORF">O6H91_11G108000</name>
</gene>
<dbReference type="Proteomes" id="UP001162992">
    <property type="component" value="Chromosome 11"/>
</dbReference>
<sequence length="1264" mass="140941">MDRRSRSWPWRKKSSDRRTVTATSEIAASVQPDPTKLYDERDVSRILAVVESKSDNAMTRWQQAEEKLRDVNEKLISALSDNVLKDNMVKQHSKVAEEAVFGWEKAEAEAAALKPQLESALQQKAAADDQLSHLDEALKECMRELRHVKEEQEQKITGAVMESNRKWEKVRIDFEAKLAGLNHQLIESEAENKALSRNVQERGRTVIELSDGKSQAEAEVSVLHIRLGTIEKENSSLEYELNLLTKELEIRNEEREYNKRELEVSSRQNLENTKQIAKLEAECQKLRTLVRRKLPGPAAIAQMKVEVETLGCEMGESRRRRTYGKYVNPSGTFSLETAPQRLQNGHKEMEMFVERIHGMEEETKMLREILAQRNGELHAARLLCAKTATKLSTVEAHLEAMSQCSAASGIRSIGADSNNLTALRCVGSKGAVSVVSMSEGSTNHDDQVSCADTWASASVSELVHLKKDEVATNMKNMLDPSKLKLMDDFTEMEHLASISETVGSDSAEVKELTDNMASSGGRIAAGYGEQSLMDKSVLDENELQSTKAMCSELRSKLAFTVQQLSCLQVKNSTNEATIISLQEKLDLMLVAQAQNTEMDAVLKQANVAVADICTQITDGCSDISSGNPTNQQLAQATAFHSTQKTLHWATEDVPPTLEVPSDKQVFDDSRPKLSIHKAIRLIEALAQALGIECYDKSIQHLYEGAEHTNQETAKDKSMQHSVKGEDHTAAREISTKSDIAVAGKVWENTGLKRGMEKIVLLSDKLLQCNTSFAEFMQELSFVFEILAGFASSFGGMPRGRETEPHEVCSQALKGKKVVTSSCGSVVNKSDEQQNEIKDIKMVNLTLVGEIGVSDSVVNEKFSGFSTEIENIHHNKLAEAFDMPEAFSRFAQIKEELSQIKCEKHELEQRLEAANATIETLKTQLKNTEQLVAELQEKLMHSQHSKQSTDKALAPLDTSKTVNSHARPGDDQEAHLQEKLSELQLELQKEQRQHKDALARIKEAEEQLNRIMSNSRNPDQVSTKASASEVSQPSPDEHDKHRKEKEIAAATEKLEECQKTILVLGKQLKALASPQDSPNRSLNSKPDSPSSIVKHRQNFDPFCSYSADLGTEREIYNLQAHSAQQSNHGHGWSRVDRDREVECPWSPPRYVEYSPRAPRRQTGVGHKSRAYRRQKDVGYYGSDEFRSPDKTGYVDELMTVPSSPAHESQFTPAKPPAGYPSLRKRGSSINDLSKAFQAVNARSPSGKHGGSALSRFFSRSKSQLK</sequence>
<dbReference type="EMBL" id="CM055102">
    <property type="protein sequence ID" value="KAJ7539771.1"/>
    <property type="molecule type" value="Genomic_DNA"/>
</dbReference>
<organism evidence="1 2">
    <name type="scientific">Diphasiastrum complanatum</name>
    <name type="common">Issler's clubmoss</name>
    <name type="synonym">Lycopodium complanatum</name>
    <dbReference type="NCBI Taxonomy" id="34168"/>
    <lineage>
        <taxon>Eukaryota</taxon>
        <taxon>Viridiplantae</taxon>
        <taxon>Streptophyta</taxon>
        <taxon>Embryophyta</taxon>
        <taxon>Tracheophyta</taxon>
        <taxon>Lycopodiopsida</taxon>
        <taxon>Lycopodiales</taxon>
        <taxon>Lycopodiaceae</taxon>
        <taxon>Lycopodioideae</taxon>
        <taxon>Diphasiastrum</taxon>
    </lineage>
</organism>
<protein>
    <submittedName>
        <fullName evidence="1">Uncharacterized protein</fullName>
    </submittedName>
</protein>
<comment type="caution">
    <text evidence="1">The sequence shown here is derived from an EMBL/GenBank/DDBJ whole genome shotgun (WGS) entry which is preliminary data.</text>
</comment>
<proteinExistence type="predicted"/>
<reference evidence="2" key="1">
    <citation type="journal article" date="2024" name="Proc. Natl. Acad. Sci. U.S.A.">
        <title>Extraordinary preservation of gene collinearity over three hundred million years revealed in homosporous lycophytes.</title>
        <authorList>
            <person name="Li C."/>
            <person name="Wickell D."/>
            <person name="Kuo L.Y."/>
            <person name="Chen X."/>
            <person name="Nie B."/>
            <person name="Liao X."/>
            <person name="Peng D."/>
            <person name="Ji J."/>
            <person name="Jenkins J."/>
            <person name="Williams M."/>
            <person name="Shu S."/>
            <person name="Plott C."/>
            <person name="Barry K."/>
            <person name="Rajasekar S."/>
            <person name="Grimwood J."/>
            <person name="Han X."/>
            <person name="Sun S."/>
            <person name="Hou Z."/>
            <person name="He W."/>
            <person name="Dai G."/>
            <person name="Sun C."/>
            <person name="Schmutz J."/>
            <person name="Leebens-Mack J.H."/>
            <person name="Li F.W."/>
            <person name="Wang L."/>
        </authorList>
    </citation>
    <scope>NUCLEOTIDE SEQUENCE [LARGE SCALE GENOMIC DNA]</scope>
    <source>
        <strain evidence="2">cv. PW_Plant_1</strain>
    </source>
</reference>
<evidence type="ECO:0000313" key="1">
    <source>
        <dbReference type="EMBL" id="KAJ7539771.1"/>
    </source>
</evidence>
<keyword evidence="2" id="KW-1185">Reference proteome</keyword>